<dbReference type="InterPro" id="IPR036894">
    <property type="entry name" value="YbaB-like_sf"/>
</dbReference>
<evidence type="ECO:0000313" key="2">
    <source>
        <dbReference type="Proteomes" id="UP000198251"/>
    </source>
</evidence>
<protein>
    <recommendedName>
        <fullName evidence="3">YbaB/EbfC DNA-binding family protein</fullName>
    </recommendedName>
</protein>
<gene>
    <name evidence="1" type="ORF">GA0070610_2898</name>
</gene>
<accession>A0A1C5GC08</accession>
<sequence length="133" mass="14499">MWADEAALDEATHRLDDWEASIADRAARAKELASQVQTMRGTATNPDRTIQVTVDSSGLLVDLRLDERIRQHSAVHTARQILDTTRAAHADLLSSLTKATTGILGAGDPTAAALVESYRRRLDPDQGTPDARR</sequence>
<dbReference type="EMBL" id="LT607733">
    <property type="protein sequence ID" value="SCG16626.1"/>
    <property type="molecule type" value="Genomic_DNA"/>
</dbReference>
<name>A0A1C5GC08_MICEH</name>
<dbReference type="Proteomes" id="UP000198251">
    <property type="component" value="Chromosome I"/>
</dbReference>
<dbReference type="Gene3D" id="3.30.1310.10">
    <property type="entry name" value="Nucleoid-associated protein YbaB-like domain"/>
    <property type="match status" value="1"/>
</dbReference>
<dbReference type="RefSeq" id="WP_089000493.1">
    <property type="nucleotide sequence ID" value="NZ_LT607733.1"/>
</dbReference>
<organism evidence="1 2">
    <name type="scientific">Micromonospora echinofusca</name>
    <dbReference type="NCBI Taxonomy" id="47858"/>
    <lineage>
        <taxon>Bacteria</taxon>
        <taxon>Bacillati</taxon>
        <taxon>Actinomycetota</taxon>
        <taxon>Actinomycetes</taxon>
        <taxon>Micromonosporales</taxon>
        <taxon>Micromonosporaceae</taxon>
        <taxon>Micromonospora</taxon>
    </lineage>
</organism>
<proteinExistence type="predicted"/>
<evidence type="ECO:0000313" key="1">
    <source>
        <dbReference type="EMBL" id="SCG16626.1"/>
    </source>
</evidence>
<reference evidence="1 2" key="1">
    <citation type="submission" date="2016-06" db="EMBL/GenBank/DDBJ databases">
        <authorList>
            <person name="Kjaerup R.B."/>
            <person name="Dalgaard T.S."/>
            <person name="Juul-Madsen H.R."/>
        </authorList>
    </citation>
    <scope>NUCLEOTIDE SEQUENCE [LARGE SCALE GENOMIC DNA]</scope>
    <source>
        <strain evidence="1 2">DSM 43913</strain>
    </source>
</reference>
<dbReference type="GeneID" id="95802686"/>
<dbReference type="AlphaFoldDB" id="A0A1C5GC08"/>
<keyword evidence="2" id="KW-1185">Reference proteome</keyword>
<evidence type="ECO:0008006" key="3">
    <source>
        <dbReference type="Google" id="ProtNLM"/>
    </source>
</evidence>